<keyword evidence="5" id="KW-0347">Helicase</keyword>
<comment type="similarity">
    <text evidence="2">Belongs to the SNF2/RAD54 helicase family. SWR1 subfamily.</text>
</comment>
<dbReference type="CDD" id="cd18003">
    <property type="entry name" value="DEXQc_SRCAP"/>
    <property type="match status" value="1"/>
</dbReference>
<evidence type="ECO:0000259" key="13">
    <source>
        <dbReference type="PROSITE" id="PS51204"/>
    </source>
</evidence>
<evidence type="ECO:0000313" key="14">
    <source>
        <dbReference type="EMBL" id="KAF6005296.1"/>
    </source>
</evidence>
<dbReference type="PROSITE" id="PS51194">
    <property type="entry name" value="HELICASE_CTER"/>
    <property type="match status" value="1"/>
</dbReference>
<organism evidence="14 15">
    <name type="scientific">Cyanidiococcus yangmingshanensis</name>
    <dbReference type="NCBI Taxonomy" id="2690220"/>
    <lineage>
        <taxon>Eukaryota</taxon>
        <taxon>Rhodophyta</taxon>
        <taxon>Bangiophyceae</taxon>
        <taxon>Cyanidiales</taxon>
        <taxon>Cyanidiaceae</taxon>
        <taxon>Cyanidiococcus</taxon>
    </lineage>
</organism>
<dbReference type="InterPro" id="IPR038718">
    <property type="entry name" value="SNF2-like_sf"/>
</dbReference>
<dbReference type="InterPro" id="IPR050520">
    <property type="entry name" value="INO80/SWR1_helicase"/>
</dbReference>
<evidence type="ECO:0000256" key="1">
    <source>
        <dbReference type="ARBA" id="ARBA00004123"/>
    </source>
</evidence>
<dbReference type="Proteomes" id="UP000530660">
    <property type="component" value="Unassembled WGS sequence"/>
</dbReference>
<keyword evidence="9" id="KW-0539">Nucleus</keyword>
<gene>
    <name evidence="14" type="ORF">F1559_004094</name>
</gene>
<evidence type="ECO:0000256" key="4">
    <source>
        <dbReference type="ARBA" id="ARBA00022801"/>
    </source>
</evidence>
<evidence type="ECO:0000256" key="3">
    <source>
        <dbReference type="ARBA" id="ARBA00022741"/>
    </source>
</evidence>
<reference evidence="14 15" key="1">
    <citation type="journal article" date="2020" name="J. Phycol.">
        <title>Comparative genome analysis reveals Cyanidiococcus gen. nov., a new extremophilic red algal genus sister to Cyanidioschyzon (Cyanidioschyzonaceae, Rhodophyta).</title>
        <authorList>
            <person name="Liu S.-L."/>
            <person name="Chiang Y.-R."/>
            <person name="Yoon H.S."/>
            <person name="Fu H.-Y."/>
        </authorList>
    </citation>
    <scope>NUCLEOTIDE SEQUENCE [LARGE SCALE GENOMIC DNA]</scope>
    <source>
        <strain evidence="14 15">THAL066</strain>
    </source>
</reference>
<dbReference type="SMART" id="SM00573">
    <property type="entry name" value="HSA"/>
    <property type="match status" value="1"/>
</dbReference>
<dbReference type="GO" id="GO:0005524">
    <property type="term" value="F:ATP binding"/>
    <property type="evidence" value="ECO:0007669"/>
    <property type="project" value="UniProtKB-KW"/>
</dbReference>
<protein>
    <recommendedName>
        <fullName evidence="16">Swr1 complex component</fullName>
    </recommendedName>
</protein>
<keyword evidence="7" id="KW-0156">Chromatin regulator</keyword>
<dbReference type="InterPro" id="IPR000330">
    <property type="entry name" value="SNF2_N"/>
</dbReference>
<dbReference type="SMART" id="SM00487">
    <property type="entry name" value="DEXDc"/>
    <property type="match status" value="1"/>
</dbReference>
<dbReference type="GO" id="GO:0016887">
    <property type="term" value="F:ATP hydrolysis activity"/>
    <property type="evidence" value="ECO:0007669"/>
    <property type="project" value="TreeGrafter"/>
</dbReference>
<dbReference type="FunFam" id="3.40.50.10810:FF:000005">
    <property type="entry name" value="Photoperiod-independent early flowering 1"/>
    <property type="match status" value="1"/>
</dbReference>
<dbReference type="OrthoDB" id="372624at2759"/>
<dbReference type="Gene3D" id="1.20.120.850">
    <property type="entry name" value="SWI2/SNF2 ATPases, N-terminal domain"/>
    <property type="match status" value="1"/>
</dbReference>
<dbReference type="EMBL" id="VWRR01000001">
    <property type="protein sequence ID" value="KAF6005296.1"/>
    <property type="molecule type" value="Genomic_DNA"/>
</dbReference>
<evidence type="ECO:0000256" key="7">
    <source>
        <dbReference type="ARBA" id="ARBA00022853"/>
    </source>
</evidence>
<evidence type="ECO:0000256" key="2">
    <source>
        <dbReference type="ARBA" id="ARBA00009220"/>
    </source>
</evidence>
<evidence type="ECO:0000256" key="6">
    <source>
        <dbReference type="ARBA" id="ARBA00022840"/>
    </source>
</evidence>
<dbReference type="InterPro" id="IPR027417">
    <property type="entry name" value="P-loop_NTPase"/>
</dbReference>
<evidence type="ECO:0000256" key="5">
    <source>
        <dbReference type="ARBA" id="ARBA00022806"/>
    </source>
</evidence>
<evidence type="ECO:0008006" key="16">
    <source>
        <dbReference type="Google" id="ProtNLM"/>
    </source>
</evidence>
<name>A0A7J7IQA5_9RHOD</name>
<feature type="region of interest" description="Disordered" evidence="10">
    <location>
        <begin position="124"/>
        <end position="163"/>
    </location>
</feature>
<evidence type="ECO:0000259" key="11">
    <source>
        <dbReference type="PROSITE" id="PS51192"/>
    </source>
</evidence>
<dbReference type="Pfam" id="PF00271">
    <property type="entry name" value="Helicase_C"/>
    <property type="match status" value="1"/>
</dbReference>
<keyword evidence="8" id="KW-0238">DNA-binding</keyword>
<dbReference type="SMART" id="SM00490">
    <property type="entry name" value="HELICc"/>
    <property type="match status" value="1"/>
</dbReference>
<dbReference type="GO" id="GO:0000812">
    <property type="term" value="C:Swr1 complex"/>
    <property type="evidence" value="ECO:0007669"/>
    <property type="project" value="TreeGrafter"/>
</dbReference>
<feature type="compositionally biased region" description="Polar residues" evidence="10">
    <location>
        <begin position="422"/>
        <end position="436"/>
    </location>
</feature>
<feature type="region of interest" description="Disordered" evidence="10">
    <location>
        <begin position="408"/>
        <end position="446"/>
    </location>
</feature>
<comment type="subcellular location">
    <subcellularLocation>
        <location evidence="1">Nucleus</location>
    </subcellularLocation>
</comment>
<dbReference type="Gene3D" id="3.40.50.10810">
    <property type="entry name" value="Tandem AAA-ATPase domain"/>
    <property type="match status" value="1"/>
</dbReference>
<dbReference type="GO" id="GO:0042393">
    <property type="term" value="F:histone binding"/>
    <property type="evidence" value="ECO:0007669"/>
    <property type="project" value="TreeGrafter"/>
</dbReference>
<dbReference type="PANTHER" id="PTHR45685:SF1">
    <property type="entry name" value="HELICASE SRCAP"/>
    <property type="match status" value="1"/>
</dbReference>
<feature type="region of interest" description="Disordered" evidence="10">
    <location>
        <begin position="1656"/>
        <end position="1752"/>
    </location>
</feature>
<evidence type="ECO:0000259" key="12">
    <source>
        <dbReference type="PROSITE" id="PS51194"/>
    </source>
</evidence>
<keyword evidence="6" id="KW-0067">ATP-binding</keyword>
<keyword evidence="15" id="KW-1185">Reference proteome</keyword>
<dbReference type="GO" id="GO:0003677">
    <property type="term" value="F:DNA binding"/>
    <property type="evidence" value="ECO:0007669"/>
    <property type="project" value="UniProtKB-KW"/>
</dbReference>
<dbReference type="GO" id="GO:0006338">
    <property type="term" value="P:chromatin remodeling"/>
    <property type="evidence" value="ECO:0007669"/>
    <property type="project" value="TreeGrafter"/>
</dbReference>
<evidence type="ECO:0000313" key="15">
    <source>
        <dbReference type="Proteomes" id="UP000530660"/>
    </source>
</evidence>
<feature type="compositionally biased region" description="Low complexity" evidence="10">
    <location>
        <begin position="1715"/>
        <end position="1729"/>
    </location>
</feature>
<dbReference type="CDD" id="cd18793">
    <property type="entry name" value="SF2_C_SNF"/>
    <property type="match status" value="1"/>
</dbReference>
<dbReference type="GO" id="GO:0004386">
    <property type="term" value="F:helicase activity"/>
    <property type="evidence" value="ECO:0007669"/>
    <property type="project" value="UniProtKB-KW"/>
</dbReference>
<feature type="domain" description="HSA" evidence="13">
    <location>
        <begin position="259"/>
        <end position="334"/>
    </location>
</feature>
<feature type="compositionally biased region" description="Basic and acidic residues" evidence="10">
    <location>
        <begin position="466"/>
        <end position="478"/>
    </location>
</feature>
<feature type="region of interest" description="Disordered" evidence="10">
    <location>
        <begin position="464"/>
        <end position="502"/>
    </location>
</feature>
<dbReference type="Pfam" id="PF00176">
    <property type="entry name" value="SNF2-rel_dom"/>
    <property type="match status" value="1"/>
</dbReference>
<feature type="region of interest" description="Disordered" evidence="10">
    <location>
        <begin position="1"/>
        <end position="42"/>
    </location>
</feature>
<dbReference type="InterPro" id="IPR014012">
    <property type="entry name" value="HSA_dom"/>
</dbReference>
<evidence type="ECO:0000256" key="9">
    <source>
        <dbReference type="ARBA" id="ARBA00023242"/>
    </source>
</evidence>
<keyword evidence="3" id="KW-0547">Nucleotide-binding</keyword>
<accession>A0A7J7IQA5</accession>
<dbReference type="PANTHER" id="PTHR45685">
    <property type="entry name" value="HELICASE SRCAP-RELATED"/>
    <property type="match status" value="1"/>
</dbReference>
<feature type="domain" description="Helicase C-terminal" evidence="12">
    <location>
        <begin position="1092"/>
        <end position="1247"/>
    </location>
</feature>
<evidence type="ECO:0000256" key="8">
    <source>
        <dbReference type="ARBA" id="ARBA00023125"/>
    </source>
</evidence>
<keyword evidence="4" id="KW-0378">Hydrolase</keyword>
<dbReference type="InterPro" id="IPR001650">
    <property type="entry name" value="Helicase_C-like"/>
</dbReference>
<dbReference type="InterPro" id="IPR049730">
    <property type="entry name" value="SNF2/RAD54-like_C"/>
</dbReference>
<dbReference type="PROSITE" id="PS51192">
    <property type="entry name" value="HELICASE_ATP_BIND_1"/>
    <property type="match status" value="1"/>
</dbReference>
<dbReference type="PROSITE" id="PS51204">
    <property type="entry name" value="HSA"/>
    <property type="match status" value="1"/>
</dbReference>
<feature type="compositionally biased region" description="Polar residues" evidence="10">
    <location>
        <begin position="480"/>
        <end position="502"/>
    </location>
</feature>
<proteinExistence type="inferred from homology"/>
<evidence type="ECO:0000256" key="10">
    <source>
        <dbReference type="SAM" id="MobiDB-lite"/>
    </source>
</evidence>
<comment type="caution">
    <text evidence="14">The sequence shown here is derived from an EMBL/GenBank/DDBJ whole genome shotgun (WGS) entry which is preliminary data.</text>
</comment>
<dbReference type="Pfam" id="PF07529">
    <property type="entry name" value="HSA"/>
    <property type="match status" value="1"/>
</dbReference>
<sequence length="1819" mass="205330">METSPRLRGQRRADYAALAGRRSQLPSMLPRSPGCHENQDDQTGVSVALGKQDRPRVLEARPRSGLQGHRSISLVDVLQQEALYVDVLESRLGERLRELARRAAASRDEHRRQAHLLQVRAERDLKRRRVREHAPSVPAKRLASESRSRATASPGVAGSPARQGLAMSVSADSIGAADREATTVPVDERMSQEMKYGLPVGQDESPKLECLQASSQRLEEAVLSAHDPELDAQRRIEDQILREAAEIQQRNLESAKARLPKQPEPPRSKTHQDYFRESIIWLATDYREQFKWKAAARSRIHRTLAKYHEERSIREARETNALEASRRRYARLLSREVRKFWESLFRMMFSQRLEEDERKQKQQRQTRLDALIQQTEQYAQALAEELAPLDVQDASPSLSTSVFEQVEATGTDTHPSLRKGTAATNRANASEPATDTSDPEQEDDLPNRWRQAGSLEVQEVLRSLHPKSEPALSKERCTDATPSNANGFRQAPQGATQTLSSTAPVVLEADSISRTPRKERLEEDLMLSIGEPQPSAEQPITNALTQTSSISLTREIPSASSHPQTASSAQDTGVQVDTNPLFRGHLRPYQQAGLQWLIALYEKGLNGMLADEMGLGKTVQTIALLAWLAVAKQDWGPHLVVVPTSVVMNWDIEFKKFAPGLKVLCYFGSPQERATKRRGWTKPNAYHVCITSYHMVVQDATIFRRQRWSYLVLDEAQHIKNFQSQKWQTLLTFHSRHRLLLTGTPLQNTLIELWSLLHFLMPQVFRSHSEFKEWFQEPIETLVEAEADVHDSLVQRLHRVLRPFVLRRLKRDVERGLPPKTEQIIWCTLSKRQRELYDDFLSRASTREKLTSGNYLSVMNVLIQLRKVCNHPDLFAGRPIQEPYASQQPLVLHVPRCVRSEALCLRDAAVPLLVDESLDKPDAARIRALSAASRLLWETEASASPAKAETALGPWFRLQTTIDAEELKERQALRLVSCTRFVAGPLIGCTQRRLAQVAFHRVPVIHPGAVLERLVDEVMAPATRFAMVTQRVWAPVPQLVSIAAFLYQRPARRALPSSMEYLLRLCRPLASRQQLLFPDAQLLQWDCGKLQRLAVLLRDLERQGHRVLIFTQMARMLDILEQFLCLHRFSYIRMDGSTRTDWRLRLCERFNTDPRYLVFLSTTRSGGVGLNLTGADTVLFYDSDWNPTIDAQAQDRCHRIGQERPVRIYRLVSESTVEEHILRRAMQKQRLERLVIAQGLFTTEVLQRVHPLELVTDAAMRPTPYPNAHGELVECGLTEQEYERLESVVLEADDEEERFMRKAMELAASANATLDEADFAETRSPGPSLDATNWCPVWRTAWRIAGALGGPMAALEEACVSPKPSSNGWSSNNPEQVILGDINQDAAPPLVYPAVPARGIWEQKNEHGGLNTTPMMMIYCPPVETPEDLVLDPEAGTEDATFFIHAYARVARSAAPTPSQMARLQELQQLASDAQRKDPTKAAETIPSVTAPKASKAGMTRVASRPVVVANKSNAISEPAGMSTISLGLERRALLNLQPWMRNRLQWTAEEDLTLLRAWQCYGANGRLLADVLQAQPGVRLGLLPHRSGNEIQERLQHLLANKITEPAAWFRWRGSVQTATLPNMRKHHQRSLQLAQRRVLGMRARLDARKLLAAAEPESKKGATSSEQALVPLLNKRGTRATPDAQTDPLMLSRSPNEGRLPEAPDEHDAVVVRSSPSSSSLDPRSLSTLQPSSSAHHRPGVKLEEELRRRRPFRRHPATLGRLRGFERHGNQRPIRIPAVFMGRPWSSEWGSGSTRRRLLEPLSGFEKPMKRASRVK</sequence>
<feature type="compositionally biased region" description="Basic and acidic residues" evidence="10">
    <location>
        <begin position="1701"/>
        <end position="1712"/>
    </location>
</feature>
<dbReference type="SUPFAM" id="SSF52540">
    <property type="entry name" value="P-loop containing nucleoside triphosphate hydrolases"/>
    <property type="match status" value="2"/>
</dbReference>
<feature type="domain" description="Helicase ATP-binding" evidence="11">
    <location>
        <begin position="598"/>
        <end position="763"/>
    </location>
</feature>
<dbReference type="Gene3D" id="3.40.50.300">
    <property type="entry name" value="P-loop containing nucleotide triphosphate hydrolases"/>
    <property type="match status" value="1"/>
</dbReference>
<dbReference type="InterPro" id="IPR014001">
    <property type="entry name" value="Helicase_ATP-bd"/>
</dbReference>